<protein>
    <submittedName>
        <fullName evidence="10">Disintegrin and metalloproteinase domain-containing protein 7</fullName>
    </submittedName>
</protein>
<dbReference type="Proteomes" id="UP000515140">
    <property type="component" value="Unplaced"/>
</dbReference>
<feature type="region of interest" description="Disordered" evidence="5">
    <location>
        <begin position="697"/>
        <end position="750"/>
    </location>
</feature>
<sequence length="750" mass="83553">MILHGKQMVLHLRKTEDLLSPNYSETHYSQGGEEITMNPQFMDHCYYQGHILHEKDSAASISTCDGLRGYFRKHDQRYLIEPLEHSDQGEHAIFKYDHKTQDTSNGSCVVDNFSKADAITQAPRSGLSLEMQMYLKEKKYIELFIVADHALYRRHNHVQKWLRTRIFSMVNFVNMLYKTLNTRVILVGLEMWTNGDKIEVNSNLGTTLLYFGGWQETTLKKRKNFDHALLLSGNWLSQTAQGTAFPGGMCVPYHSSSIVKDHLHDTNMVADKMVHELAHSLGMRHDTYPCTCTYGRCVMDGGGSIPSQGFSKCNRNQYRQYLLDYKPMCILNIPLSKDIVTLPKCGNHILEVGEECDCGSLEDCTNVCCEAKKCTLKPGSACGGGECCESCKIKKAGALCRTAKDECDLPEVCDGFSPKCPVDQFQVNGFPCQNSEGYCFMGKCPTRDSQCSEMFKDEAKSGHDICYEKNKGGHKFGYCKKVDNRFIPCSEKDLKCGKIYCTGGQYFPTYGEDKTYHLKIPEQNITVECKTFFPFQYREDLGMVVSGTKCGDGKVCKNGECMNIETVYDATNCSSQCPGNAVCDSQLQCQCEGLTHPNCEDTTFTTNISIVAGVLTMVLATVVIAVLFVHRQKASKQKQVHGPPTTTPSLGNQGHSSEEPPQTRTEPVVCAQDQNASDTFEDIPAGYSSPQYITMRSAGKESRGAPVSNQNVRIPPAKPRIPPPPIPTMTPPFSPQGLKLEAQNSPTRLS</sequence>
<feature type="domain" description="Peptidase M12B" evidence="8">
    <location>
        <begin position="139"/>
        <end position="334"/>
    </location>
</feature>
<evidence type="ECO:0000256" key="3">
    <source>
        <dbReference type="PROSITE-ProRule" id="PRU00068"/>
    </source>
</evidence>
<dbReference type="Pfam" id="PF08516">
    <property type="entry name" value="ADAM_CR"/>
    <property type="match status" value="1"/>
</dbReference>
<dbReference type="FunFam" id="4.10.70.10:FF:000001">
    <property type="entry name" value="Disintegrin and metalloproteinase domain-containing protein 22"/>
    <property type="match status" value="1"/>
</dbReference>
<dbReference type="PROSITE" id="PS00427">
    <property type="entry name" value="DISINTEGRIN_1"/>
    <property type="match status" value="1"/>
</dbReference>
<evidence type="ECO:0000313" key="9">
    <source>
        <dbReference type="Proteomes" id="UP000515140"/>
    </source>
</evidence>
<keyword evidence="10" id="KW-0378">Hydrolase</keyword>
<feature type="binding site" evidence="4">
    <location>
        <position position="275"/>
    </location>
    <ligand>
        <name>Zn(2+)</name>
        <dbReference type="ChEBI" id="CHEBI:29105"/>
        <note>catalytic</note>
    </ligand>
</feature>
<proteinExistence type="predicted"/>
<feature type="disulfide bond" evidence="3">
    <location>
        <begin position="400"/>
        <end position="420"/>
    </location>
</feature>
<dbReference type="InterPro" id="IPR034027">
    <property type="entry name" value="Reprolysin_adamalysin"/>
</dbReference>
<dbReference type="InterPro" id="IPR001762">
    <property type="entry name" value="Disintegrin_dom"/>
</dbReference>
<keyword evidence="2 4" id="KW-1015">Disulfide bond</keyword>
<dbReference type="SMART" id="SM00050">
    <property type="entry name" value="DISIN"/>
    <property type="match status" value="1"/>
</dbReference>
<dbReference type="Pfam" id="PF01421">
    <property type="entry name" value="Reprolysin"/>
    <property type="match status" value="1"/>
</dbReference>
<dbReference type="InterPro" id="IPR006586">
    <property type="entry name" value="ADAM_Cys-rich"/>
</dbReference>
<dbReference type="InterPro" id="IPR018358">
    <property type="entry name" value="Disintegrin_CS"/>
</dbReference>
<dbReference type="SMART" id="SM00608">
    <property type="entry name" value="ACR"/>
    <property type="match status" value="1"/>
</dbReference>
<name>A0A6P5LEC8_PHACI</name>
<gene>
    <name evidence="10" type="primary">ADAM7</name>
</gene>
<evidence type="ECO:0000259" key="8">
    <source>
        <dbReference type="PROSITE" id="PS50215"/>
    </source>
</evidence>
<feature type="domain" description="Disintegrin" evidence="7">
    <location>
        <begin position="342"/>
        <end position="428"/>
    </location>
</feature>
<dbReference type="InterPro" id="IPR002870">
    <property type="entry name" value="Peptidase_M12B_N"/>
</dbReference>
<feature type="region of interest" description="Disordered" evidence="5">
    <location>
        <begin position="635"/>
        <end position="668"/>
    </location>
</feature>
<dbReference type="FunCoup" id="A0A6P5LEC8">
    <property type="interactions" value="8"/>
</dbReference>
<dbReference type="InterPro" id="IPR024079">
    <property type="entry name" value="MetalloPept_cat_dom_sf"/>
</dbReference>
<dbReference type="KEGG" id="pcw:110218386"/>
<dbReference type="PROSITE" id="PS50215">
    <property type="entry name" value="ADAM_MEPRO"/>
    <property type="match status" value="1"/>
</dbReference>
<dbReference type="PRINTS" id="PR00289">
    <property type="entry name" value="DISINTEGRIN"/>
</dbReference>
<feature type="binding site" evidence="4">
    <location>
        <position position="279"/>
    </location>
    <ligand>
        <name>Zn(2+)</name>
        <dbReference type="ChEBI" id="CHEBI:29105"/>
        <note>catalytic</note>
    </ligand>
</feature>
<feature type="compositionally biased region" description="Polar residues" evidence="5">
    <location>
        <begin position="647"/>
        <end position="665"/>
    </location>
</feature>
<accession>A0A6P5LEC8</accession>
<evidence type="ECO:0000256" key="5">
    <source>
        <dbReference type="SAM" id="MobiDB-lite"/>
    </source>
</evidence>
<dbReference type="GO" id="GO:0046872">
    <property type="term" value="F:metal ion binding"/>
    <property type="evidence" value="ECO:0007669"/>
    <property type="project" value="UniProtKB-KW"/>
</dbReference>
<reference evidence="10" key="1">
    <citation type="submission" date="2025-08" db="UniProtKB">
        <authorList>
            <consortium name="RefSeq"/>
        </authorList>
    </citation>
    <scope>IDENTIFICATION</scope>
    <source>
        <tissue evidence="10">Spleen</tissue>
    </source>
</reference>
<dbReference type="SUPFAM" id="SSF57552">
    <property type="entry name" value="Blood coagulation inhibitor (disintegrin)"/>
    <property type="match status" value="1"/>
</dbReference>
<dbReference type="Pfam" id="PF00200">
    <property type="entry name" value="Disintegrin"/>
    <property type="match status" value="1"/>
</dbReference>
<evidence type="ECO:0000256" key="4">
    <source>
        <dbReference type="PROSITE-ProRule" id="PRU00276"/>
    </source>
</evidence>
<dbReference type="CTD" id="8756"/>
<dbReference type="GO" id="GO:0006508">
    <property type="term" value="P:proteolysis"/>
    <property type="evidence" value="ECO:0007669"/>
    <property type="project" value="InterPro"/>
</dbReference>
<dbReference type="GO" id="GO:0004222">
    <property type="term" value="F:metalloendopeptidase activity"/>
    <property type="evidence" value="ECO:0007669"/>
    <property type="project" value="InterPro"/>
</dbReference>
<keyword evidence="10" id="KW-0482">Metalloprotease</keyword>
<feature type="disulfide bond" evidence="4">
    <location>
        <begin position="292"/>
        <end position="297"/>
    </location>
</feature>
<feature type="compositionally biased region" description="Pro residues" evidence="5">
    <location>
        <begin position="716"/>
        <end position="734"/>
    </location>
</feature>
<dbReference type="Gene3D" id="3.40.390.10">
    <property type="entry name" value="Collagenase (Catalytic Domain)"/>
    <property type="match status" value="1"/>
</dbReference>
<dbReference type="InParanoid" id="A0A6P5LEC8"/>
<comment type="subcellular location">
    <subcellularLocation>
        <location evidence="1">Membrane</location>
        <topology evidence="1">Single-pass membrane protein</topology>
    </subcellularLocation>
</comment>
<dbReference type="RefSeq" id="XP_020856720.1">
    <property type="nucleotide sequence ID" value="XM_021001061.1"/>
</dbReference>
<evidence type="ECO:0000313" key="10">
    <source>
        <dbReference type="RefSeq" id="XP_020856720.1"/>
    </source>
</evidence>
<keyword evidence="4" id="KW-0479">Metal-binding</keyword>
<dbReference type="InterPro" id="IPR001590">
    <property type="entry name" value="Peptidase_M12B"/>
</dbReference>
<evidence type="ECO:0000256" key="2">
    <source>
        <dbReference type="ARBA" id="ARBA00023157"/>
    </source>
</evidence>
<keyword evidence="6" id="KW-0472">Membrane</keyword>
<dbReference type="PROSITE" id="PS50214">
    <property type="entry name" value="DISINTEGRIN_2"/>
    <property type="match status" value="1"/>
</dbReference>
<dbReference type="GO" id="GO:0005886">
    <property type="term" value="C:plasma membrane"/>
    <property type="evidence" value="ECO:0007669"/>
    <property type="project" value="TreeGrafter"/>
</dbReference>
<dbReference type="PANTHER" id="PTHR11905:SF21">
    <property type="entry name" value="DISINTEGRIN AND METALLOPROTEINASE DOMAIN-CONTAINING PROTEIN 7"/>
    <property type="match status" value="1"/>
</dbReference>
<organism evidence="9 10">
    <name type="scientific">Phascolarctos cinereus</name>
    <name type="common">Koala</name>
    <dbReference type="NCBI Taxonomy" id="38626"/>
    <lineage>
        <taxon>Eukaryota</taxon>
        <taxon>Metazoa</taxon>
        <taxon>Chordata</taxon>
        <taxon>Craniata</taxon>
        <taxon>Vertebrata</taxon>
        <taxon>Euteleostomi</taxon>
        <taxon>Mammalia</taxon>
        <taxon>Metatheria</taxon>
        <taxon>Diprotodontia</taxon>
        <taxon>Phascolarctidae</taxon>
        <taxon>Phascolarctos</taxon>
    </lineage>
</organism>
<comment type="caution">
    <text evidence="4">Lacks conserved residue(s) required for the propagation of feature annotation.</text>
</comment>
<dbReference type="GeneID" id="110218386"/>
<keyword evidence="6" id="KW-1133">Transmembrane helix</keyword>
<dbReference type="Gene3D" id="4.10.70.10">
    <property type="entry name" value="Disintegrin domain"/>
    <property type="match status" value="1"/>
</dbReference>
<evidence type="ECO:0000259" key="7">
    <source>
        <dbReference type="PROSITE" id="PS50214"/>
    </source>
</evidence>
<dbReference type="InterPro" id="IPR036436">
    <property type="entry name" value="Disintegrin_dom_sf"/>
</dbReference>
<keyword evidence="6" id="KW-0812">Transmembrane</keyword>
<keyword evidence="10" id="KW-0645">Protease</keyword>
<evidence type="ECO:0000256" key="1">
    <source>
        <dbReference type="ARBA" id="ARBA00004167"/>
    </source>
</evidence>
<dbReference type="AlphaFoldDB" id="A0A6P5LEC8"/>
<keyword evidence="9" id="KW-1185">Reference proteome</keyword>
<dbReference type="Pfam" id="PF01562">
    <property type="entry name" value="Pep_M12B_propep"/>
    <property type="match status" value="1"/>
</dbReference>
<feature type="active site" evidence="4">
    <location>
        <position position="276"/>
    </location>
</feature>
<feature type="transmembrane region" description="Helical" evidence="6">
    <location>
        <begin position="608"/>
        <end position="629"/>
    </location>
</feature>
<dbReference type="PANTHER" id="PTHR11905">
    <property type="entry name" value="ADAM A DISINTEGRIN AND METALLOPROTEASE DOMAIN"/>
    <property type="match status" value="1"/>
</dbReference>
<feature type="binding site" evidence="4">
    <location>
        <position position="285"/>
    </location>
    <ligand>
        <name>Zn(2+)</name>
        <dbReference type="ChEBI" id="CHEBI:29105"/>
        <note>catalytic</note>
    </ligand>
</feature>
<evidence type="ECO:0000256" key="6">
    <source>
        <dbReference type="SAM" id="Phobius"/>
    </source>
</evidence>
<keyword evidence="4" id="KW-0862">Zinc</keyword>
<dbReference type="CDD" id="cd04269">
    <property type="entry name" value="ZnMc_adamalysin_II_like"/>
    <property type="match status" value="1"/>
</dbReference>
<dbReference type="FunFam" id="3.40.390.10:FF:000002">
    <property type="entry name" value="Disintegrin and metalloproteinase domain-containing protein 22"/>
    <property type="match status" value="1"/>
</dbReference>
<dbReference type="SUPFAM" id="SSF55486">
    <property type="entry name" value="Metalloproteases ('zincins'), catalytic domain"/>
    <property type="match status" value="1"/>
</dbReference>